<keyword evidence="2" id="KW-0812">Transmembrane</keyword>
<dbReference type="Proteomes" id="UP000265703">
    <property type="component" value="Unassembled WGS sequence"/>
</dbReference>
<dbReference type="OrthoDB" id="2338599at2759"/>
<proteinExistence type="predicted"/>
<feature type="compositionally biased region" description="Low complexity" evidence="1">
    <location>
        <begin position="1"/>
        <end position="15"/>
    </location>
</feature>
<sequence>MEEPTTTTSQSSSTTPKKNSQDQTLFIVVHNIHHMRLEFPPPPSYIIPTAIWDRVVSKLRRLGLKFIYSSTGNIDDDRLNHPVAIHHEYNIHTDEFKHAKDGIQEKYAQETDPILGKVVSLPGDMNFVQEEIVSSIQQKARDVIDQQDHHSETFSPKSALDTIVAVFLLWWIFVSIAMIRSYISYYHQRMNALAQTNTTQNQTSHVNSDTIFRLRENAKTSENQEDITDDELSDENPIENSDYD</sequence>
<feature type="compositionally biased region" description="Acidic residues" evidence="1">
    <location>
        <begin position="223"/>
        <end position="244"/>
    </location>
</feature>
<reference evidence="3 4" key="1">
    <citation type="submission" date="2018-06" db="EMBL/GenBank/DDBJ databases">
        <title>Comparative genomics reveals the genomic features of Rhizophagus irregularis, R. cerebriforme, R. diaphanum and Gigaspora rosea, and their symbiotic lifestyle signature.</title>
        <authorList>
            <person name="Morin E."/>
            <person name="San Clemente H."/>
            <person name="Chen E.C.H."/>
            <person name="De La Providencia I."/>
            <person name="Hainaut M."/>
            <person name="Kuo A."/>
            <person name="Kohler A."/>
            <person name="Murat C."/>
            <person name="Tang N."/>
            <person name="Roy S."/>
            <person name="Loubradou J."/>
            <person name="Henrissat B."/>
            <person name="Grigoriev I.V."/>
            <person name="Corradi N."/>
            <person name="Roux C."/>
            <person name="Martin F.M."/>
        </authorList>
    </citation>
    <scope>NUCLEOTIDE SEQUENCE [LARGE SCALE GENOMIC DNA]</scope>
    <source>
        <strain evidence="3 4">DAOM 227022</strain>
    </source>
</reference>
<evidence type="ECO:0000256" key="1">
    <source>
        <dbReference type="SAM" id="MobiDB-lite"/>
    </source>
</evidence>
<evidence type="ECO:0000313" key="4">
    <source>
        <dbReference type="Proteomes" id="UP000265703"/>
    </source>
</evidence>
<gene>
    <name evidence="3" type="ORF">C1645_785987</name>
</gene>
<protein>
    <submittedName>
        <fullName evidence="3">Uncharacterized protein</fullName>
    </submittedName>
</protein>
<organism evidence="3 4">
    <name type="scientific">Glomus cerebriforme</name>
    <dbReference type="NCBI Taxonomy" id="658196"/>
    <lineage>
        <taxon>Eukaryota</taxon>
        <taxon>Fungi</taxon>
        <taxon>Fungi incertae sedis</taxon>
        <taxon>Mucoromycota</taxon>
        <taxon>Glomeromycotina</taxon>
        <taxon>Glomeromycetes</taxon>
        <taxon>Glomerales</taxon>
        <taxon>Glomeraceae</taxon>
        <taxon>Glomus</taxon>
    </lineage>
</organism>
<feature type="transmembrane region" description="Helical" evidence="2">
    <location>
        <begin position="163"/>
        <end position="183"/>
    </location>
</feature>
<evidence type="ECO:0000256" key="2">
    <source>
        <dbReference type="SAM" id="Phobius"/>
    </source>
</evidence>
<comment type="caution">
    <text evidence="3">The sequence shown here is derived from an EMBL/GenBank/DDBJ whole genome shotgun (WGS) entry which is preliminary data.</text>
</comment>
<keyword evidence="4" id="KW-1185">Reference proteome</keyword>
<feature type="region of interest" description="Disordered" evidence="1">
    <location>
        <begin position="1"/>
        <end position="21"/>
    </location>
</feature>
<dbReference type="AlphaFoldDB" id="A0A397SH96"/>
<keyword evidence="2" id="KW-1133">Transmembrane helix</keyword>
<dbReference type="EMBL" id="QKYT01000559">
    <property type="protein sequence ID" value="RIA83585.1"/>
    <property type="molecule type" value="Genomic_DNA"/>
</dbReference>
<name>A0A397SH96_9GLOM</name>
<keyword evidence="2" id="KW-0472">Membrane</keyword>
<accession>A0A397SH96</accession>
<evidence type="ECO:0000313" key="3">
    <source>
        <dbReference type="EMBL" id="RIA83585.1"/>
    </source>
</evidence>
<feature type="region of interest" description="Disordered" evidence="1">
    <location>
        <begin position="217"/>
        <end position="244"/>
    </location>
</feature>